<dbReference type="EMBL" id="SPVF01000084">
    <property type="protein sequence ID" value="TFW24508.1"/>
    <property type="molecule type" value="Genomic_DNA"/>
</dbReference>
<dbReference type="InterPro" id="IPR029044">
    <property type="entry name" value="Nucleotide-diphossugar_trans"/>
</dbReference>
<dbReference type="Pfam" id="PF12804">
    <property type="entry name" value="NTP_transf_3"/>
    <property type="match status" value="1"/>
</dbReference>
<evidence type="ECO:0000313" key="3">
    <source>
        <dbReference type="EMBL" id="TFW24508.1"/>
    </source>
</evidence>
<sequence length="192" mass="19829">MYPAGILLAAGRGSRFDPSGAANKLLAPLPGGYTVAGAAARNLRRVLPNVLAVVRPGDFALTAELRAAGCDILECLNSSEGMAASLVDAVRFTSPSPFGWIVALADMPFVEPSSIQALWDALADGASIAAPVFAGQRGNPVAFAPEHRDALLALRGDQGARSLLQAGDVTLVEVDDPGVLRDVDLRSDLPAD</sequence>
<keyword evidence="4" id="KW-1185">Reference proteome</keyword>
<name>A0A4Y9SL81_9BURK</name>
<keyword evidence="3" id="KW-0808">Transferase</keyword>
<accession>A0A4Y9SL81</accession>
<dbReference type="OrthoDB" id="5298793at2"/>
<dbReference type="Proteomes" id="UP000298438">
    <property type="component" value="Unassembled WGS sequence"/>
</dbReference>
<protein>
    <submittedName>
        <fullName evidence="3">Nucleotidyltransferase family protein</fullName>
    </submittedName>
</protein>
<dbReference type="SUPFAM" id="SSF53448">
    <property type="entry name" value="Nucleotide-diphospho-sugar transferases"/>
    <property type="match status" value="1"/>
</dbReference>
<dbReference type="PANTHER" id="PTHR43777:SF1">
    <property type="entry name" value="MOLYBDENUM COFACTOR CYTIDYLYLTRANSFERASE"/>
    <property type="match status" value="1"/>
</dbReference>
<dbReference type="AlphaFoldDB" id="A0A4Y9SL81"/>
<reference evidence="3 4" key="1">
    <citation type="submission" date="2019-03" db="EMBL/GenBank/DDBJ databases">
        <title>Draft Genome Sequence of Massilia arenosa sp. nov., a Novel Massilia Species Isolated from a Sandy-loam Maize Soil.</title>
        <authorList>
            <person name="Raths R."/>
            <person name="Peta V."/>
            <person name="Bucking H."/>
        </authorList>
    </citation>
    <scope>NUCLEOTIDE SEQUENCE [LARGE SCALE GENOMIC DNA]</scope>
    <source>
        <strain evidence="3 4">MC02</strain>
    </source>
</reference>
<dbReference type="Gene3D" id="3.90.550.10">
    <property type="entry name" value="Spore Coat Polysaccharide Biosynthesis Protein SpsA, Chain A"/>
    <property type="match status" value="1"/>
</dbReference>
<dbReference type="GO" id="GO:0016779">
    <property type="term" value="F:nucleotidyltransferase activity"/>
    <property type="evidence" value="ECO:0007669"/>
    <property type="project" value="UniProtKB-ARBA"/>
</dbReference>
<gene>
    <name evidence="3" type="ORF">E4L96_06145</name>
</gene>
<keyword evidence="1" id="KW-0460">Magnesium</keyword>
<proteinExistence type="predicted"/>
<comment type="caution">
    <text evidence="3">The sequence shown here is derived from an EMBL/GenBank/DDBJ whole genome shotgun (WGS) entry which is preliminary data.</text>
</comment>
<evidence type="ECO:0000256" key="1">
    <source>
        <dbReference type="ARBA" id="ARBA00022842"/>
    </source>
</evidence>
<evidence type="ECO:0000259" key="2">
    <source>
        <dbReference type="Pfam" id="PF12804"/>
    </source>
</evidence>
<dbReference type="RefSeq" id="WP_135206337.1">
    <property type="nucleotide sequence ID" value="NZ_SPVF01000084.1"/>
</dbReference>
<dbReference type="InterPro" id="IPR025877">
    <property type="entry name" value="MobA-like_NTP_Trfase"/>
</dbReference>
<feature type="domain" description="MobA-like NTP transferase" evidence="2">
    <location>
        <begin position="5"/>
        <end position="166"/>
    </location>
</feature>
<evidence type="ECO:0000313" key="4">
    <source>
        <dbReference type="Proteomes" id="UP000298438"/>
    </source>
</evidence>
<organism evidence="3 4">
    <name type="scientific">Zemynaea arenosa</name>
    <dbReference type="NCBI Taxonomy" id="2561931"/>
    <lineage>
        <taxon>Bacteria</taxon>
        <taxon>Pseudomonadati</taxon>
        <taxon>Pseudomonadota</taxon>
        <taxon>Betaproteobacteria</taxon>
        <taxon>Burkholderiales</taxon>
        <taxon>Oxalobacteraceae</taxon>
        <taxon>Telluria group</taxon>
        <taxon>Zemynaea</taxon>
    </lineage>
</organism>
<dbReference type="CDD" id="cd04182">
    <property type="entry name" value="GT_2_like_f"/>
    <property type="match status" value="1"/>
</dbReference>
<dbReference type="PANTHER" id="PTHR43777">
    <property type="entry name" value="MOLYBDENUM COFACTOR CYTIDYLYLTRANSFERASE"/>
    <property type="match status" value="1"/>
</dbReference>